<feature type="signal peptide" evidence="1">
    <location>
        <begin position="1"/>
        <end position="20"/>
    </location>
</feature>
<dbReference type="RefSeq" id="WP_208496485.1">
    <property type="nucleotide sequence ID" value="NZ_JAGFNP010000005.1"/>
</dbReference>
<dbReference type="Pfam" id="PF00144">
    <property type="entry name" value="Beta-lactamase"/>
    <property type="match status" value="1"/>
</dbReference>
<dbReference type="InterPro" id="IPR012338">
    <property type="entry name" value="Beta-lactam/transpept-like"/>
</dbReference>
<name>A0ABS3U428_9ACTN</name>
<dbReference type="SUPFAM" id="SSF56601">
    <property type="entry name" value="beta-lactamase/transpeptidase-like"/>
    <property type="match status" value="1"/>
</dbReference>
<feature type="chain" id="PRO_5045205597" evidence="1">
    <location>
        <begin position="21"/>
        <end position="388"/>
    </location>
</feature>
<sequence>MRTKMIPAAAAALGLVGVLAAGQGAAAHTRELDTERLEARLDAFAAQAGGSVLVQVEHGDDTWTAAAGTRDLAGDSAPARPGDRVRIGSVTKSMTAAVVLQLEGEGLLDLDDPIGDHLPGLLPYEADPTVRQLLQHTSGVPDWLRLAYPGLGQGDFTEIYAGYRTHHEPEELIAIATAEDLDFRPGTGWSYSNTGYTILGMLIEERTGNRLRDELEARVFEPADLDRTYLPRDDTAGIRGPHAVPYVTTGDPDRPYFDATLLSNTQTWAGGGVISTVSDLNDFYEALSDGTLLTEEQFAEAATFLETGKSHDYGLGLGGVEIDCPTGKETFYGHHGDGLGHQTQSFHSFDGERRLTVSWSIDDKAGYGDGDAFDQALFALTATALCKA</sequence>
<keyword evidence="4" id="KW-1185">Reference proteome</keyword>
<dbReference type="PANTHER" id="PTHR46825:SF7">
    <property type="entry name" value="D-ALANYL-D-ALANINE CARBOXYPEPTIDASE"/>
    <property type="match status" value="1"/>
</dbReference>
<organism evidence="3 4">
    <name type="scientific">Glycomyces niveus</name>
    <dbReference type="NCBI Taxonomy" id="2820287"/>
    <lineage>
        <taxon>Bacteria</taxon>
        <taxon>Bacillati</taxon>
        <taxon>Actinomycetota</taxon>
        <taxon>Actinomycetes</taxon>
        <taxon>Glycomycetales</taxon>
        <taxon>Glycomycetaceae</taxon>
        <taxon>Glycomyces</taxon>
    </lineage>
</organism>
<dbReference type="PANTHER" id="PTHR46825">
    <property type="entry name" value="D-ALANYL-D-ALANINE-CARBOXYPEPTIDASE/ENDOPEPTIDASE AMPH"/>
    <property type="match status" value="1"/>
</dbReference>
<reference evidence="3 4" key="1">
    <citation type="submission" date="2021-03" db="EMBL/GenBank/DDBJ databases">
        <title>Glycomyces sp. nov., a novel actinomycete isolated from soil.</title>
        <authorList>
            <person name="Yang X."/>
            <person name="Xu X."/>
        </authorList>
    </citation>
    <scope>NUCLEOTIDE SEQUENCE [LARGE SCALE GENOMIC DNA]</scope>
    <source>
        <strain evidence="3 4">NEAU-S30</strain>
    </source>
</reference>
<evidence type="ECO:0000256" key="1">
    <source>
        <dbReference type="SAM" id="SignalP"/>
    </source>
</evidence>
<evidence type="ECO:0000313" key="4">
    <source>
        <dbReference type="Proteomes" id="UP000681341"/>
    </source>
</evidence>
<dbReference type="Gene3D" id="3.40.710.10">
    <property type="entry name" value="DD-peptidase/beta-lactamase superfamily"/>
    <property type="match status" value="1"/>
</dbReference>
<dbReference type="Proteomes" id="UP000681341">
    <property type="component" value="Unassembled WGS sequence"/>
</dbReference>
<evidence type="ECO:0000259" key="2">
    <source>
        <dbReference type="Pfam" id="PF00144"/>
    </source>
</evidence>
<feature type="domain" description="Beta-lactamase-related" evidence="2">
    <location>
        <begin position="42"/>
        <end position="358"/>
    </location>
</feature>
<gene>
    <name evidence="3" type="ORF">J5V16_11890</name>
</gene>
<protein>
    <submittedName>
        <fullName evidence="3">Beta-lactamase family protein</fullName>
    </submittedName>
</protein>
<keyword evidence="1" id="KW-0732">Signal</keyword>
<accession>A0ABS3U428</accession>
<dbReference type="EMBL" id="JAGFNP010000005">
    <property type="protein sequence ID" value="MBO3733528.1"/>
    <property type="molecule type" value="Genomic_DNA"/>
</dbReference>
<comment type="caution">
    <text evidence="3">The sequence shown here is derived from an EMBL/GenBank/DDBJ whole genome shotgun (WGS) entry which is preliminary data.</text>
</comment>
<dbReference type="InterPro" id="IPR001466">
    <property type="entry name" value="Beta-lactam-related"/>
</dbReference>
<dbReference type="InterPro" id="IPR050491">
    <property type="entry name" value="AmpC-like"/>
</dbReference>
<proteinExistence type="predicted"/>
<evidence type="ECO:0000313" key="3">
    <source>
        <dbReference type="EMBL" id="MBO3733528.1"/>
    </source>
</evidence>